<reference evidence="2 3" key="1">
    <citation type="submission" date="2018-10" db="EMBL/GenBank/DDBJ databases">
        <authorList>
            <person name="Ekblom R."/>
            <person name="Jareborg N."/>
        </authorList>
    </citation>
    <scope>NUCLEOTIDE SEQUENCE [LARGE SCALE GENOMIC DNA]</scope>
    <source>
        <tissue evidence="2">Muscle</tissue>
    </source>
</reference>
<dbReference type="Proteomes" id="UP000269945">
    <property type="component" value="Unassembled WGS sequence"/>
</dbReference>
<protein>
    <submittedName>
        <fullName evidence="2">Uncharacterized protein</fullName>
    </submittedName>
</protein>
<feature type="region of interest" description="Disordered" evidence="1">
    <location>
        <begin position="51"/>
        <end position="86"/>
    </location>
</feature>
<dbReference type="AlphaFoldDB" id="A0A9X9LET8"/>
<comment type="caution">
    <text evidence="2">The sequence shown here is derived from an EMBL/GenBank/DDBJ whole genome shotgun (WGS) entry which is preliminary data.</text>
</comment>
<dbReference type="EMBL" id="CYRY02001846">
    <property type="protein sequence ID" value="VCW66495.1"/>
    <property type="molecule type" value="Genomic_DNA"/>
</dbReference>
<organism evidence="2 3">
    <name type="scientific">Gulo gulo</name>
    <name type="common">Wolverine</name>
    <name type="synonym">Gluton</name>
    <dbReference type="NCBI Taxonomy" id="48420"/>
    <lineage>
        <taxon>Eukaryota</taxon>
        <taxon>Metazoa</taxon>
        <taxon>Chordata</taxon>
        <taxon>Craniata</taxon>
        <taxon>Vertebrata</taxon>
        <taxon>Euteleostomi</taxon>
        <taxon>Mammalia</taxon>
        <taxon>Eutheria</taxon>
        <taxon>Laurasiatheria</taxon>
        <taxon>Carnivora</taxon>
        <taxon>Caniformia</taxon>
        <taxon>Musteloidea</taxon>
        <taxon>Mustelidae</taxon>
        <taxon>Guloninae</taxon>
        <taxon>Gulo</taxon>
    </lineage>
</organism>
<name>A0A9X9LET8_GULGU</name>
<gene>
    <name evidence="2" type="ORF">BN2614_LOCUS1</name>
</gene>
<evidence type="ECO:0000313" key="2">
    <source>
        <dbReference type="EMBL" id="VCW66495.1"/>
    </source>
</evidence>
<sequence>GGGGVTARAPPPAGRPLGASGRLRERSGSLGLVRTRGGVRAFLLLPLSWGGPETPNRHSFQVGSVAKTPDDYPSPLGQAQAQDFLS</sequence>
<keyword evidence="3" id="KW-1185">Reference proteome</keyword>
<feature type="region of interest" description="Disordered" evidence="1">
    <location>
        <begin position="1"/>
        <end position="23"/>
    </location>
</feature>
<proteinExistence type="predicted"/>
<feature type="compositionally biased region" description="Polar residues" evidence="1">
    <location>
        <begin position="77"/>
        <end position="86"/>
    </location>
</feature>
<accession>A0A9X9LET8</accession>
<evidence type="ECO:0000256" key="1">
    <source>
        <dbReference type="SAM" id="MobiDB-lite"/>
    </source>
</evidence>
<feature type="non-terminal residue" evidence="2">
    <location>
        <position position="86"/>
    </location>
</feature>
<evidence type="ECO:0000313" key="3">
    <source>
        <dbReference type="Proteomes" id="UP000269945"/>
    </source>
</evidence>